<feature type="domain" description="Gelsolin-like" evidence="3">
    <location>
        <begin position="109"/>
        <end position="182"/>
    </location>
</feature>
<protein>
    <submittedName>
        <fullName evidence="5">Gelsolin-like domain-containing protein</fullName>
    </submittedName>
</protein>
<dbReference type="GO" id="GO:0008154">
    <property type="term" value="P:actin polymerization or depolymerization"/>
    <property type="evidence" value="ECO:0007669"/>
    <property type="project" value="TreeGrafter"/>
</dbReference>
<sequence>RPLVIFHVALVFGQKAVLGGSIKFEWQWSTAHLCQPRNSSVFQASEAMQKPQKYDWKDSNLALFGSKTEKDVKKAASEVETAWQPVKECTSDELFVWRIEKFKVKAWPKEDYGKFFSGDSYIVLNVTPDGDELLYDVHFWIGKHSTQDEYGTAAYKTVELDTFLDDKAVQHREVQEHESSMFKSYFKTITYLKGGCATGFRQVKPEEYKPRLLHFCGVRRNIEVKEVKLTRKALNSNDVFILDLGRTAYQWNGKTCNKDERIKAAAFLQQLEKSATARRRLSPWMRTASAPSTSSTRACRTCPTPRNPRRLSDESGKLQYSLVSEGNCPRSMINEDDVYIIDTGVEIFVYVGARASDAEKMNALQYAHDYLKTTQHPLIPVTACRGNMKNPQMEKVLD</sequence>
<organism evidence="4 5">
    <name type="scientific">Macrostomum lignano</name>
    <dbReference type="NCBI Taxonomy" id="282301"/>
    <lineage>
        <taxon>Eukaryota</taxon>
        <taxon>Metazoa</taxon>
        <taxon>Spiralia</taxon>
        <taxon>Lophotrochozoa</taxon>
        <taxon>Platyhelminthes</taxon>
        <taxon>Rhabditophora</taxon>
        <taxon>Macrostomorpha</taxon>
        <taxon>Macrostomida</taxon>
        <taxon>Macrostomidae</taxon>
        <taxon>Macrostomum</taxon>
    </lineage>
</organism>
<dbReference type="Gene3D" id="3.40.20.10">
    <property type="entry name" value="Severin"/>
    <property type="match status" value="3"/>
</dbReference>
<dbReference type="Pfam" id="PF00626">
    <property type="entry name" value="Gelsolin"/>
    <property type="match status" value="3"/>
</dbReference>
<dbReference type="GO" id="GO:0015629">
    <property type="term" value="C:actin cytoskeleton"/>
    <property type="evidence" value="ECO:0007669"/>
    <property type="project" value="TreeGrafter"/>
</dbReference>
<feature type="signal peptide" evidence="2">
    <location>
        <begin position="1"/>
        <end position="19"/>
    </location>
</feature>
<dbReference type="PANTHER" id="PTHR11977:SF130">
    <property type="entry name" value="SEVERIN"/>
    <property type="match status" value="1"/>
</dbReference>
<keyword evidence="4" id="KW-1185">Reference proteome</keyword>
<dbReference type="SUPFAM" id="SSF55753">
    <property type="entry name" value="Actin depolymerizing proteins"/>
    <property type="match status" value="3"/>
</dbReference>
<proteinExistence type="predicted"/>
<dbReference type="SMART" id="SM00262">
    <property type="entry name" value="GEL"/>
    <property type="match status" value="3"/>
</dbReference>
<dbReference type="CDD" id="cd11290">
    <property type="entry name" value="gelsolin_S1_like"/>
    <property type="match status" value="1"/>
</dbReference>
<feature type="region of interest" description="Disordered" evidence="1">
    <location>
        <begin position="285"/>
        <end position="314"/>
    </location>
</feature>
<dbReference type="AlphaFoldDB" id="A0A1I8GS75"/>
<dbReference type="GO" id="GO:0005737">
    <property type="term" value="C:cytoplasm"/>
    <property type="evidence" value="ECO:0007669"/>
    <property type="project" value="TreeGrafter"/>
</dbReference>
<feature type="domain" description="Gelsolin-like" evidence="3">
    <location>
        <begin position="221"/>
        <end position="278"/>
    </location>
</feature>
<dbReference type="InterPro" id="IPR007122">
    <property type="entry name" value="Villin/Gelsolin"/>
</dbReference>
<dbReference type="InterPro" id="IPR029006">
    <property type="entry name" value="ADF-H/Gelsolin-like_dom_sf"/>
</dbReference>
<evidence type="ECO:0000256" key="2">
    <source>
        <dbReference type="SAM" id="SignalP"/>
    </source>
</evidence>
<dbReference type="Proteomes" id="UP000095280">
    <property type="component" value="Unplaced"/>
</dbReference>
<dbReference type="PANTHER" id="PTHR11977">
    <property type="entry name" value="VILLIN"/>
    <property type="match status" value="1"/>
</dbReference>
<dbReference type="PRINTS" id="PR00597">
    <property type="entry name" value="GELSOLIN"/>
</dbReference>
<reference evidence="5" key="1">
    <citation type="submission" date="2016-11" db="UniProtKB">
        <authorList>
            <consortium name="WormBaseParasite"/>
        </authorList>
    </citation>
    <scope>IDENTIFICATION</scope>
</reference>
<feature type="domain" description="Gelsolin-like" evidence="3">
    <location>
        <begin position="324"/>
        <end position="380"/>
    </location>
</feature>
<dbReference type="WBParaSite" id="maker-uti_cns_0002889-snap-gene-0.12-mRNA-1">
    <property type="protein sequence ID" value="maker-uti_cns_0002889-snap-gene-0.12-mRNA-1"/>
    <property type="gene ID" value="maker-uti_cns_0002889-snap-gene-0.12"/>
</dbReference>
<feature type="compositionally biased region" description="Low complexity" evidence="1">
    <location>
        <begin position="286"/>
        <end position="304"/>
    </location>
</feature>
<name>A0A1I8GS75_9PLAT</name>
<accession>A0A1I8GS75</accession>
<dbReference type="InterPro" id="IPR007123">
    <property type="entry name" value="Gelsolin-like_dom"/>
</dbReference>
<evidence type="ECO:0000259" key="3">
    <source>
        <dbReference type="Pfam" id="PF00626"/>
    </source>
</evidence>
<feature type="chain" id="PRO_5009319637" evidence="2">
    <location>
        <begin position="20"/>
        <end position="398"/>
    </location>
</feature>
<evidence type="ECO:0000313" key="5">
    <source>
        <dbReference type="WBParaSite" id="maker-uti_cns_0002889-snap-gene-0.12-mRNA-1"/>
    </source>
</evidence>
<keyword evidence="2" id="KW-0732">Signal</keyword>
<dbReference type="GO" id="GO:0051015">
    <property type="term" value="F:actin filament binding"/>
    <property type="evidence" value="ECO:0007669"/>
    <property type="project" value="InterPro"/>
</dbReference>
<evidence type="ECO:0000313" key="4">
    <source>
        <dbReference type="Proteomes" id="UP000095280"/>
    </source>
</evidence>
<evidence type="ECO:0000256" key="1">
    <source>
        <dbReference type="SAM" id="MobiDB-lite"/>
    </source>
</evidence>